<feature type="domain" description="Exportin-2 C-terminal" evidence="1">
    <location>
        <begin position="1"/>
        <end position="278"/>
    </location>
</feature>
<dbReference type="AlphaFoldDB" id="A0A087USU8"/>
<dbReference type="Pfam" id="PF03378">
    <property type="entry name" value="CAS_CSE1"/>
    <property type="match status" value="1"/>
</dbReference>
<dbReference type="GO" id="GO:0005635">
    <property type="term" value="C:nuclear envelope"/>
    <property type="evidence" value="ECO:0007669"/>
    <property type="project" value="TreeGrafter"/>
</dbReference>
<dbReference type="GO" id="GO:0031267">
    <property type="term" value="F:small GTPase binding"/>
    <property type="evidence" value="ECO:0007669"/>
    <property type="project" value="InterPro"/>
</dbReference>
<keyword evidence="3" id="KW-1185">Reference proteome</keyword>
<dbReference type="GO" id="GO:0005049">
    <property type="term" value="F:nuclear export signal receptor activity"/>
    <property type="evidence" value="ECO:0007669"/>
    <property type="project" value="TreeGrafter"/>
</dbReference>
<feature type="non-terminal residue" evidence="2">
    <location>
        <position position="287"/>
    </location>
</feature>
<sequence>MALFPCLLSPVLWERIGNIPALSRLLQAYIDKGTQQILATQKLSGVLGVFQKLIASKANDHEGFHILQRLIENVPQNTLDEYLTQIFVLLFHRLQNSKTTKYIKSLLVFFFLFSYKYGPQTLVSLIDGIQPKMFAMVIERLIIPDLQKVSGQIERKICSVGMVKLLTEVPEIVDGCYSQFWAPLLQALIGLFELPEDDSIPDDEHFIEVDETPGYQSAYCQLIFAGKSEHDPINGAVHDVRLHLAYSLQKLSVAHPGKIPALIAASLVPEAAAHLSKYLQAANVALS</sequence>
<gene>
    <name evidence="2" type="ORF">X975_12456</name>
</gene>
<dbReference type="STRING" id="407821.A0A087USU8"/>
<evidence type="ECO:0000313" key="2">
    <source>
        <dbReference type="EMBL" id="KFM80437.1"/>
    </source>
</evidence>
<name>A0A087USU8_STEMI</name>
<dbReference type="GO" id="GO:0005829">
    <property type="term" value="C:cytosol"/>
    <property type="evidence" value="ECO:0007669"/>
    <property type="project" value="TreeGrafter"/>
</dbReference>
<accession>A0A087USU8</accession>
<dbReference type="Proteomes" id="UP000054359">
    <property type="component" value="Unassembled WGS sequence"/>
</dbReference>
<dbReference type="OrthoDB" id="3268246at2759"/>
<dbReference type="PANTHER" id="PTHR10997:SF8">
    <property type="entry name" value="EXPORTIN-2"/>
    <property type="match status" value="1"/>
</dbReference>
<dbReference type="PANTHER" id="PTHR10997">
    <property type="entry name" value="IMPORTIN-7, 8, 11"/>
    <property type="match status" value="1"/>
</dbReference>
<dbReference type="Gene3D" id="1.25.10.10">
    <property type="entry name" value="Leucine-rich Repeat Variant"/>
    <property type="match status" value="1"/>
</dbReference>
<dbReference type="OMA" id="FVANIFQ"/>
<protein>
    <submittedName>
        <fullName evidence="2">Exportin-2</fullName>
    </submittedName>
</protein>
<dbReference type="GO" id="GO:0006606">
    <property type="term" value="P:protein import into nucleus"/>
    <property type="evidence" value="ECO:0007669"/>
    <property type="project" value="TreeGrafter"/>
</dbReference>
<organism evidence="2 3">
    <name type="scientific">Stegodyphus mimosarum</name>
    <name type="common">African social velvet spider</name>
    <dbReference type="NCBI Taxonomy" id="407821"/>
    <lineage>
        <taxon>Eukaryota</taxon>
        <taxon>Metazoa</taxon>
        <taxon>Ecdysozoa</taxon>
        <taxon>Arthropoda</taxon>
        <taxon>Chelicerata</taxon>
        <taxon>Arachnida</taxon>
        <taxon>Araneae</taxon>
        <taxon>Araneomorphae</taxon>
        <taxon>Entelegynae</taxon>
        <taxon>Eresoidea</taxon>
        <taxon>Eresidae</taxon>
        <taxon>Stegodyphus</taxon>
    </lineage>
</organism>
<dbReference type="InterPro" id="IPR011989">
    <property type="entry name" value="ARM-like"/>
</dbReference>
<evidence type="ECO:0000313" key="3">
    <source>
        <dbReference type="Proteomes" id="UP000054359"/>
    </source>
</evidence>
<dbReference type="GO" id="GO:0006611">
    <property type="term" value="P:protein export from nucleus"/>
    <property type="evidence" value="ECO:0007669"/>
    <property type="project" value="TreeGrafter"/>
</dbReference>
<evidence type="ECO:0000259" key="1">
    <source>
        <dbReference type="Pfam" id="PF03378"/>
    </source>
</evidence>
<dbReference type="SUPFAM" id="SSF48371">
    <property type="entry name" value="ARM repeat"/>
    <property type="match status" value="1"/>
</dbReference>
<reference evidence="2 3" key="1">
    <citation type="submission" date="2013-11" db="EMBL/GenBank/DDBJ databases">
        <title>Genome sequencing of Stegodyphus mimosarum.</title>
        <authorList>
            <person name="Bechsgaard J."/>
        </authorList>
    </citation>
    <scope>NUCLEOTIDE SEQUENCE [LARGE SCALE GENOMIC DNA]</scope>
</reference>
<dbReference type="InterPro" id="IPR016024">
    <property type="entry name" value="ARM-type_fold"/>
</dbReference>
<dbReference type="EMBL" id="KK121416">
    <property type="protein sequence ID" value="KFM80437.1"/>
    <property type="molecule type" value="Genomic_DNA"/>
</dbReference>
<dbReference type="InterPro" id="IPR005043">
    <property type="entry name" value="XPO2_C"/>
</dbReference>
<proteinExistence type="predicted"/>